<sequence length="382" mass="43158">MTERSTTGPTRRKLLAIGAGTALTSGLAGCARTETTDDSSGEHTVTMEPMGEVTFDSVPETWMAYFSTYGDMGIALGQLEGLQGLIYTDNWPLEFYETLPGVDVSFDDVPQLAGSNGIDKEIFYELDCDVHLMDPNFVARLDDNWDDDDFEEIETNVGPIVGNNIRRRDENWHDYRYYDLYEAFEIVATLFDERERYDELEAIHDEFQSTLEADLLPEDERPEIGLVSINSDFETGSFYVYPLENGNGRKQYQDLGVRDAIGPHLDASYGEWDYEQLLEADPDALVFSYGFSHATADQFEERMDLMRDDPTGSELAAVQNDRLYRGGTAYQGPIINLLQTEIAAKQFYPDVFGAWDGLETLENADEQLVDHRRVADVVTGEF</sequence>
<dbReference type="EMBL" id="CP002839">
    <property type="protein sequence ID" value="AEH37512.1"/>
    <property type="molecule type" value="Genomic_DNA"/>
</dbReference>
<dbReference type="KEGG" id="hxa:Halxa_2896"/>
<dbReference type="AlphaFoldDB" id="F8D4A4"/>
<accession>F8D4A4</accession>
<dbReference type="InterPro" id="IPR002491">
    <property type="entry name" value="ABC_transptr_periplasmic_BD"/>
</dbReference>
<evidence type="ECO:0000256" key="3">
    <source>
        <dbReference type="ARBA" id="ARBA00022729"/>
    </source>
</evidence>
<dbReference type="GeneID" id="10797849"/>
<organism evidence="5 6">
    <name type="scientific">Halopiger xanaduensis (strain DSM 18323 / JCM 14033 / SH-6)</name>
    <dbReference type="NCBI Taxonomy" id="797210"/>
    <lineage>
        <taxon>Archaea</taxon>
        <taxon>Methanobacteriati</taxon>
        <taxon>Methanobacteriota</taxon>
        <taxon>Stenosarchaea group</taxon>
        <taxon>Halobacteria</taxon>
        <taxon>Halobacteriales</taxon>
        <taxon>Natrialbaceae</taxon>
        <taxon>Halopiger</taxon>
    </lineage>
</organism>
<evidence type="ECO:0000256" key="1">
    <source>
        <dbReference type="ARBA" id="ARBA00004196"/>
    </source>
</evidence>
<reference evidence="5 6" key="1">
    <citation type="journal article" date="2012" name="Stand. Genomic Sci.">
        <title>Complete genome sequence of Halopiger xanaduensis type strain (SH-6(T)).</title>
        <authorList>
            <person name="Anderson I."/>
            <person name="Tindall B.J."/>
            <person name="Rohde M."/>
            <person name="Lucas S."/>
            <person name="Han J."/>
            <person name="Lapidus A."/>
            <person name="Cheng J.F."/>
            <person name="Goodwin L."/>
            <person name="Pitluck S."/>
            <person name="Peters L."/>
            <person name="Pati A."/>
            <person name="Mikhailova N."/>
            <person name="Pagani I."/>
            <person name="Teshima H."/>
            <person name="Han C."/>
            <person name="Tapia R."/>
            <person name="Land M."/>
            <person name="Woyke T."/>
            <person name="Klenk H.P."/>
            <person name="Kyrpides N."/>
            <person name="Ivanova N."/>
        </authorList>
    </citation>
    <scope>NUCLEOTIDE SEQUENCE [LARGE SCALE GENOMIC DNA]</scope>
    <source>
        <strain evidence="6">DSM 18323 / JCM 14033 / SH-6</strain>
    </source>
</reference>
<dbReference type="STRING" id="797210.Halxa_2896"/>
<dbReference type="PROSITE" id="PS51318">
    <property type="entry name" value="TAT"/>
    <property type="match status" value="1"/>
</dbReference>
<dbReference type="HOGENOM" id="CLU_751439_0_0_2"/>
<dbReference type="PANTHER" id="PTHR30532">
    <property type="entry name" value="IRON III DICITRATE-BINDING PERIPLASMIC PROTEIN"/>
    <property type="match status" value="1"/>
</dbReference>
<evidence type="ECO:0000259" key="4">
    <source>
        <dbReference type="Pfam" id="PF01497"/>
    </source>
</evidence>
<dbReference type="Proteomes" id="UP000006794">
    <property type="component" value="Chromosome"/>
</dbReference>
<dbReference type="RefSeq" id="WP_013880402.1">
    <property type="nucleotide sequence ID" value="NC_015666.1"/>
</dbReference>
<feature type="domain" description="Fe/B12 periplasmic-binding" evidence="4">
    <location>
        <begin position="65"/>
        <end position="326"/>
    </location>
</feature>
<gene>
    <name evidence="5" type="ordered locus">Halxa_2896</name>
</gene>
<evidence type="ECO:0000256" key="2">
    <source>
        <dbReference type="ARBA" id="ARBA00022448"/>
    </source>
</evidence>
<comment type="subcellular location">
    <subcellularLocation>
        <location evidence="1">Cell envelope</location>
    </subcellularLocation>
</comment>
<evidence type="ECO:0000313" key="6">
    <source>
        <dbReference type="Proteomes" id="UP000006794"/>
    </source>
</evidence>
<dbReference type="PANTHER" id="PTHR30532:SF1">
    <property type="entry name" value="IRON(3+)-HYDROXAMATE-BINDING PROTEIN FHUD"/>
    <property type="match status" value="1"/>
</dbReference>
<keyword evidence="2" id="KW-0813">Transport</keyword>
<evidence type="ECO:0000313" key="5">
    <source>
        <dbReference type="EMBL" id="AEH37512.1"/>
    </source>
</evidence>
<dbReference type="Pfam" id="PF01497">
    <property type="entry name" value="Peripla_BP_2"/>
    <property type="match status" value="1"/>
</dbReference>
<dbReference type="InterPro" id="IPR006311">
    <property type="entry name" value="TAT_signal"/>
</dbReference>
<dbReference type="OrthoDB" id="304381at2157"/>
<dbReference type="PROSITE" id="PS51257">
    <property type="entry name" value="PROKAR_LIPOPROTEIN"/>
    <property type="match status" value="1"/>
</dbReference>
<dbReference type="InterPro" id="IPR051313">
    <property type="entry name" value="Bact_iron-sidero_bind"/>
</dbReference>
<name>F8D4A4_HALXS</name>
<protein>
    <submittedName>
        <fullName evidence="5">Ferrichrome-binding protein</fullName>
    </submittedName>
</protein>
<dbReference type="SUPFAM" id="SSF53807">
    <property type="entry name" value="Helical backbone' metal receptor"/>
    <property type="match status" value="1"/>
</dbReference>
<dbReference type="eggNOG" id="arCOG06180">
    <property type="taxonomic scope" value="Archaea"/>
</dbReference>
<proteinExistence type="predicted"/>
<keyword evidence="3" id="KW-0732">Signal</keyword>
<dbReference type="Gene3D" id="3.40.50.1980">
    <property type="entry name" value="Nitrogenase molybdenum iron protein domain"/>
    <property type="match status" value="2"/>
</dbReference>
<keyword evidence="6" id="KW-1185">Reference proteome</keyword>